<accession>W4PEJ9</accession>
<dbReference type="AlphaFoldDB" id="W4PEJ9"/>
<evidence type="ECO:0000313" key="1">
    <source>
        <dbReference type="EMBL" id="GAE18236.1"/>
    </source>
</evidence>
<protein>
    <submittedName>
        <fullName evidence="1">Uncharacterized protein</fullName>
    </submittedName>
</protein>
<gene>
    <name evidence="1" type="ORF">JCM6294_1107</name>
</gene>
<name>W4PEJ9_9BACE</name>
<comment type="caution">
    <text evidence="1">The sequence shown here is derived from an EMBL/GenBank/DDBJ whole genome shotgun (WGS) entry which is preliminary data.</text>
</comment>
<evidence type="ECO:0000313" key="2">
    <source>
        <dbReference type="Proteomes" id="UP000018842"/>
    </source>
</evidence>
<organism evidence="1 2">
    <name type="scientific">Bacteroides pyogenes DSM 20611 = JCM 6294</name>
    <dbReference type="NCBI Taxonomy" id="1121100"/>
    <lineage>
        <taxon>Bacteria</taxon>
        <taxon>Pseudomonadati</taxon>
        <taxon>Bacteroidota</taxon>
        <taxon>Bacteroidia</taxon>
        <taxon>Bacteroidales</taxon>
        <taxon>Bacteroidaceae</taxon>
        <taxon>Bacteroides</taxon>
    </lineage>
</organism>
<sequence>MKKEIQERNPFSSLVSSIKDYIKAEDEASKKTALTNVFKSASGAIDLVGGAIDAVTSGMEKMGIRMDEETQAIMNDIGGILDGASNLQVVSRQAIHYLLFKAQSVCYHPRLTCSIRETEKQKSRLESTKKQFQNLKRHTRNFLGLLTRRWVVTFIKTKRRQSAICNNSKSV</sequence>
<dbReference type="EMBL" id="BAIR01000006">
    <property type="protein sequence ID" value="GAE18236.1"/>
    <property type="molecule type" value="Genomic_DNA"/>
</dbReference>
<proteinExistence type="predicted"/>
<dbReference type="Proteomes" id="UP000018842">
    <property type="component" value="Unassembled WGS sequence"/>
</dbReference>
<reference evidence="2" key="1">
    <citation type="journal article" date="2014" name="Genome">
        <title>Draft Genome Sequences of Three Strains of Bacteroides pyogenes Isolated from a Cat and Swine.</title>
        <authorList>
            <person name="Sakamoto M."/>
            <person name="Oshima K."/>
            <person name="Suda W."/>
            <person name="Kitamura K."/>
            <person name="Iida T."/>
            <person name="Hattori M."/>
            <person name="Ohkuma M."/>
        </authorList>
    </citation>
    <scope>NUCLEOTIDE SEQUENCE [LARGE SCALE GENOMIC DNA]</scope>
    <source>
        <strain evidence="2">JCM 6294</strain>
    </source>
</reference>